<feature type="domain" description="BHLH" evidence="3">
    <location>
        <begin position="20"/>
        <end position="71"/>
    </location>
</feature>
<reference evidence="5" key="1">
    <citation type="journal article" date="2010" name="Nature">
        <title>The Amphimedon queenslandica genome and the evolution of animal complexity.</title>
        <authorList>
            <person name="Srivastava M."/>
            <person name="Simakov O."/>
            <person name="Chapman J."/>
            <person name="Fahey B."/>
            <person name="Gauthier M.E."/>
            <person name="Mitros T."/>
            <person name="Richards G.S."/>
            <person name="Conaco C."/>
            <person name="Dacre M."/>
            <person name="Hellsten U."/>
            <person name="Larroux C."/>
            <person name="Putnam N.H."/>
            <person name="Stanke M."/>
            <person name="Adamska M."/>
            <person name="Darling A."/>
            <person name="Degnan S.M."/>
            <person name="Oakley T.H."/>
            <person name="Plachetzki D.C."/>
            <person name="Zhai Y."/>
            <person name="Adamski M."/>
            <person name="Calcino A."/>
            <person name="Cummins S.F."/>
            <person name="Goodstein D.M."/>
            <person name="Harris C."/>
            <person name="Jackson D.J."/>
            <person name="Leys S.P."/>
            <person name="Shu S."/>
            <person name="Woodcroft B.J."/>
            <person name="Vervoort M."/>
            <person name="Kosik K.S."/>
            <person name="Manning G."/>
            <person name="Degnan B.M."/>
            <person name="Rokhsar D.S."/>
        </authorList>
    </citation>
    <scope>NUCLEOTIDE SEQUENCE [LARGE SCALE GENOMIC DNA]</scope>
</reference>
<evidence type="ECO:0000259" key="3">
    <source>
        <dbReference type="PROSITE" id="PS50888"/>
    </source>
</evidence>
<dbReference type="Gene3D" id="4.10.280.10">
    <property type="entry name" value="Helix-loop-helix DNA-binding domain"/>
    <property type="match status" value="1"/>
</dbReference>
<feature type="region of interest" description="Disordered" evidence="2">
    <location>
        <begin position="297"/>
        <end position="322"/>
    </location>
</feature>
<dbReference type="InParanoid" id="A0A1X7UXG3"/>
<dbReference type="InterPro" id="IPR011598">
    <property type="entry name" value="bHLH_dom"/>
</dbReference>
<protein>
    <recommendedName>
        <fullName evidence="3">BHLH domain-containing protein</fullName>
    </recommendedName>
</protein>
<feature type="compositionally biased region" description="Polar residues" evidence="2">
    <location>
        <begin position="309"/>
        <end position="322"/>
    </location>
</feature>
<evidence type="ECO:0000256" key="1">
    <source>
        <dbReference type="SAM" id="Coils"/>
    </source>
</evidence>
<dbReference type="SUPFAM" id="SSF47459">
    <property type="entry name" value="HLH, helix-loop-helix DNA-binding domain"/>
    <property type="match status" value="1"/>
</dbReference>
<reference evidence="4" key="2">
    <citation type="submission" date="2017-05" db="UniProtKB">
        <authorList>
            <consortium name="EnsemblMetazoa"/>
        </authorList>
    </citation>
    <scope>IDENTIFICATION</scope>
</reference>
<dbReference type="Proteomes" id="UP000007879">
    <property type="component" value="Unassembled WGS sequence"/>
</dbReference>
<organism evidence="4">
    <name type="scientific">Amphimedon queenslandica</name>
    <name type="common">Sponge</name>
    <dbReference type="NCBI Taxonomy" id="400682"/>
    <lineage>
        <taxon>Eukaryota</taxon>
        <taxon>Metazoa</taxon>
        <taxon>Porifera</taxon>
        <taxon>Demospongiae</taxon>
        <taxon>Heteroscleromorpha</taxon>
        <taxon>Haplosclerida</taxon>
        <taxon>Niphatidae</taxon>
        <taxon>Amphimedon</taxon>
    </lineage>
</organism>
<keyword evidence="5" id="KW-1185">Reference proteome</keyword>
<dbReference type="EnsemblMetazoa" id="XM_019996246.1">
    <property type="protein sequence ID" value="XP_019851805.1"/>
    <property type="gene ID" value="LOC109581827"/>
</dbReference>
<proteinExistence type="predicted"/>
<dbReference type="Pfam" id="PF00010">
    <property type="entry name" value="HLH"/>
    <property type="match status" value="1"/>
</dbReference>
<feature type="coiled-coil region" evidence="1">
    <location>
        <begin position="61"/>
        <end position="88"/>
    </location>
</feature>
<evidence type="ECO:0000313" key="4">
    <source>
        <dbReference type="EnsemblMetazoa" id="Aqu2.1.32214_001"/>
    </source>
</evidence>
<dbReference type="PROSITE" id="PS50888">
    <property type="entry name" value="BHLH"/>
    <property type="match status" value="1"/>
</dbReference>
<evidence type="ECO:0000313" key="5">
    <source>
        <dbReference type="Proteomes" id="UP000007879"/>
    </source>
</evidence>
<dbReference type="KEGG" id="aqu:109581827"/>
<evidence type="ECO:0000256" key="2">
    <source>
        <dbReference type="SAM" id="MobiDB-lite"/>
    </source>
</evidence>
<dbReference type="SMART" id="SM00353">
    <property type="entry name" value="HLH"/>
    <property type="match status" value="1"/>
</dbReference>
<sequence length="338" mass="37419">MAGKRPKRTEVEENDEMLETKKIAHNIVECRRKHKIARSIATLSSLVCPCDCGKETRADVLQRAVNKIEELEKSNKELRDVIEGKSTDNLHQSESYLQSKLAIALVDHLSLLISINQQKEDYVSTIADTHLASSPEEDGTQVIPSSKHMYGETSSSNETRLGSFTVENLLESTSTNYDRANCLSHDMTSLAASSSMTTRDNISMGIVPVTDCIGSPLINGISAPPTSSWLPYAFPSRHQYQPVIDSDWTHPPNQVHCRFETPGEPVYYHTEPCRTQSLIPSSPQSVWRPYNDLTINPQLGSAPLPPPTTANGYNQTPSTQLPNSSSFLVGQLLENILQ</sequence>
<dbReference type="AlphaFoldDB" id="A0A1X7UXG3"/>
<keyword evidence="1" id="KW-0175">Coiled coil</keyword>
<name>A0A1X7UXG3_AMPQE</name>
<accession>A0A1X7UXG3</accession>
<dbReference type="GO" id="GO:0046983">
    <property type="term" value="F:protein dimerization activity"/>
    <property type="evidence" value="ECO:0007669"/>
    <property type="project" value="InterPro"/>
</dbReference>
<dbReference type="InterPro" id="IPR036638">
    <property type="entry name" value="HLH_DNA-bd_sf"/>
</dbReference>
<gene>
    <name evidence="4" type="primary">109581827</name>
</gene>
<dbReference type="EnsemblMetazoa" id="Aqu2.1.32214_001">
    <property type="protein sequence ID" value="Aqu2.1.32214_001"/>
    <property type="gene ID" value="Aqu2.1.32214"/>
</dbReference>